<evidence type="ECO:0000313" key="2">
    <source>
        <dbReference type="Proteomes" id="UP000284842"/>
    </source>
</evidence>
<dbReference type="InParanoid" id="A0A409YYW2"/>
<evidence type="ECO:0000313" key="1">
    <source>
        <dbReference type="EMBL" id="PPR08214.1"/>
    </source>
</evidence>
<proteinExistence type="predicted"/>
<comment type="caution">
    <text evidence="1">The sequence shown here is derived from an EMBL/GenBank/DDBJ whole genome shotgun (WGS) entry which is preliminary data.</text>
</comment>
<gene>
    <name evidence="1" type="ORF">CVT24_001229</name>
</gene>
<reference evidence="1 2" key="1">
    <citation type="journal article" date="2018" name="Evol. Lett.">
        <title>Horizontal gene cluster transfer increased hallucinogenic mushroom diversity.</title>
        <authorList>
            <person name="Reynolds H.T."/>
            <person name="Vijayakumar V."/>
            <person name="Gluck-Thaler E."/>
            <person name="Korotkin H.B."/>
            <person name="Matheny P.B."/>
            <person name="Slot J.C."/>
        </authorList>
    </citation>
    <scope>NUCLEOTIDE SEQUENCE [LARGE SCALE GENOMIC DNA]</scope>
    <source>
        <strain evidence="1 2">2629</strain>
    </source>
</reference>
<dbReference type="EMBL" id="NHTK01000069">
    <property type="protein sequence ID" value="PPR08214.1"/>
    <property type="molecule type" value="Genomic_DNA"/>
</dbReference>
<name>A0A409YYW2_9AGAR</name>
<dbReference type="Proteomes" id="UP000284842">
    <property type="component" value="Unassembled WGS sequence"/>
</dbReference>
<keyword evidence="2" id="KW-1185">Reference proteome</keyword>
<accession>A0A409YYW2</accession>
<sequence length="387" mass="43118">MSFNLPPMPPPMPATNSSALIVAQSNILIKFPARVEHIGNAMHGIVTYFNSPRATSYDAPKVLVIDVKTDQSIHRRSDTDLRLIYDEFSYLLDMVSGMRSLQSLDINITNYHDSCPSDAVFAAVVQKLSKFTRRPDIVKFKLYVTTFQSNMAVFGPMCGQVMDGIAQSRSCFSEEVRISLAVAGGAGNTAAYAEGRQAFIRKARNLRAARPNSIFELFYRTDIAPSSLTVIVNVAAVTPVFTPQESFTIWQVAYRTICFLLYCRSITELNICVCANHGKLSNNPVLDGVLMAVEELAQLPRLTKIHFMMDTKASNTSFLTAYYSQIMRSVSNATAFYEEIKVDVVVSGTPEDPNAYVDFCLLFEEKVKRLQIATEGNLLVEVNLYEK</sequence>
<protein>
    <submittedName>
        <fullName evidence="1">Uncharacterized protein</fullName>
    </submittedName>
</protein>
<organism evidence="1 2">
    <name type="scientific">Panaeolus cyanescens</name>
    <dbReference type="NCBI Taxonomy" id="181874"/>
    <lineage>
        <taxon>Eukaryota</taxon>
        <taxon>Fungi</taxon>
        <taxon>Dikarya</taxon>
        <taxon>Basidiomycota</taxon>
        <taxon>Agaricomycotina</taxon>
        <taxon>Agaricomycetes</taxon>
        <taxon>Agaricomycetidae</taxon>
        <taxon>Agaricales</taxon>
        <taxon>Agaricineae</taxon>
        <taxon>Galeropsidaceae</taxon>
        <taxon>Panaeolus</taxon>
    </lineage>
</organism>
<dbReference type="AlphaFoldDB" id="A0A409YYW2"/>